<protein>
    <submittedName>
        <fullName evidence="2">Uncharacterized protein</fullName>
    </submittedName>
</protein>
<dbReference type="AlphaFoldDB" id="A0A822YQH3"/>
<sequence length="66" mass="7433">MLIQWKEGKCFLLESLLAIVQGVWSDNPALQLAATTQFRKLLSIGKFDILCTGMVFSLVFPWFPGN</sequence>
<accession>A0A822YQH3</accession>
<evidence type="ECO:0000313" key="3">
    <source>
        <dbReference type="Proteomes" id="UP000607653"/>
    </source>
</evidence>
<feature type="transmembrane region" description="Helical" evidence="1">
    <location>
        <begin position="41"/>
        <end position="63"/>
    </location>
</feature>
<gene>
    <name evidence="2" type="ORF">HUJ06_011917</name>
</gene>
<keyword evidence="3" id="KW-1185">Reference proteome</keyword>
<comment type="caution">
    <text evidence="2">The sequence shown here is derived from an EMBL/GenBank/DDBJ whole genome shotgun (WGS) entry which is preliminary data.</text>
</comment>
<proteinExistence type="predicted"/>
<keyword evidence="1" id="KW-1133">Transmembrane helix</keyword>
<name>A0A822YQH3_NELNU</name>
<keyword evidence="1" id="KW-0812">Transmembrane</keyword>
<dbReference type="Proteomes" id="UP000607653">
    <property type="component" value="Unassembled WGS sequence"/>
</dbReference>
<organism evidence="2 3">
    <name type="scientific">Nelumbo nucifera</name>
    <name type="common">Sacred lotus</name>
    <dbReference type="NCBI Taxonomy" id="4432"/>
    <lineage>
        <taxon>Eukaryota</taxon>
        <taxon>Viridiplantae</taxon>
        <taxon>Streptophyta</taxon>
        <taxon>Embryophyta</taxon>
        <taxon>Tracheophyta</taxon>
        <taxon>Spermatophyta</taxon>
        <taxon>Magnoliopsida</taxon>
        <taxon>Proteales</taxon>
        <taxon>Nelumbonaceae</taxon>
        <taxon>Nelumbo</taxon>
    </lineage>
</organism>
<keyword evidence="1" id="KW-0472">Membrane</keyword>
<dbReference type="EMBL" id="DUZY01000003">
    <property type="protein sequence ID" value="DAD33066.1"/>
    <property type="molecule type" value="Genomic_DNA"/>
</dbReference>
<reference evidence="2 3" key="1">
    <citation type="journal article" date="2020" name="Mol. Biol. Evol.">
        <title>Distinct Expression and Methylation Patterns for Genes with Different Fates following a Single Whole-Genome Duplication in Flowering Plants.</title>
        <authorList>
            <person name="Shi T."/>
            <person name="Rahmani R.S."/>
            <person name="Gugger P.F."/>
            <person name="Wang M."/>
            <person name="Li H."/>
            <person name="Zhang Y."/>
            <person name="Li Z."/>
            <person name="Wang Q."/>
            <person name="Van de Peer Y."/>
            <person name="Marchal K."/>
            <person name="Chen J."/>
        </authorList>
    </citation>
    <scope>NUCLEOTIDE SEQUENCE [LARGE SCALE GENOMIC DNA]</scope>
    <source>
        <tissue evidence="2">Leaf</tissue>
    </source>
</reference>
<evidence type="ECO:0000313" key="2">
    <source>
        <dbReference type="EMBL" id="DAD33066.1"/>
    </source>
</evidence>
<evidence type="ECO:0000256" key="1">
    <source>
        <dbReference type="SAM" id="Phobius"/>
    </source>
</evidence>